<dbReference type="Pfam" id="PF00173">
    <property type="entry name" value="Cyt-b5"/>
    <property type="match status" value="1"/>
</dbReference>
<organism evidence="6 7">
    <name type="scientific">Babesia microti (strain RI)</name>
    <dbReference type="NCBI Taxonomy" id="1133968"/>
    <lineage>
        <taxon>Eukaryota</taxon>
        <taxon>Sar</taxon>
        <taxon>Alveolata</taxon>
        <taxon>Apicomplexa</taxon>
        <taxon>Aconoidasida</taxon>
        <taxon>Piroplasmida</taxon>
        <taxon>Babesiidae</taxon>
        <taxon>Babesia</taxon>
    </lineage>
</organism>
<dbReference type="SMART" id="SM01117">
    <property type="entry name" value="Cyt-b5"/>
    <property type="match status" value="1"/>
</dbReference>
<evidence type="ECO:0000259" key="5">
    <source>
        <dbReference type="PROSITE" id="PS50255"/>
    </source>
</evidence>
<protein>
    <submittedName>
        <fullName evidence="6">Cytochrome b5</fullName>
    </submittedName>
</protein>
<dbReference type="InterPro" id="IPR001199">
    <property type="entry name" value="Cyt_B5-like_heme/steroid-bd"/>
</dbReference>
<dbReference type="RefSeq" id="XP_012649466.1">
    <property type="nucleotide sequence ID" value="XM_012794012.1"/>
</dbReference>
<dbReference type="GO" id="GO:0020037">
    <property type="term" value="F:heme binding"/>
    <property type="evidence" value="ECO:0007669"/>
    <property type="project" value="TreeGrafter"/>
</dbReference>
<dbReference type="PRINTS" id="PR00363">
    <property type="entry name" value="CYTOCHROMEB5"/>
</dbReference>
<dbReference type="KEGG" id="bmic:BMR1_03g04275"/>
<evidence type="ECO:0000256" key="3">
    <source>
        <dbReference type="ARBA" id="ARBA00023004"/>
    </source>
</evidence>
<dbReference type="GO" id="GO:0046872">
    <property type="term" value="F:metal ion binding"/>
    <property type="evidence" value="ECO:0007669"/>
    <property type="project" value="UniProtKB-KW"/>
</dbReference>
<dbReference type="PROSITE" id="PS50255">
    <property type="entry name" value="CYTOCHROME_B5_2"/>
    <property type="match status" value="1"/>
</dbReference>
<evidence type="ECO:0000313" key="7">
    <source>
        <dbReference type="Proteomes" id="UP000002899"/>
    </source>
</evidence>
<dbReference type="InterPro" id="IPR036400">
    <property type="entry name" value="Cyt_B5-like_heme/steroid_sf"/>
</dbReference>
<dbReference type="Proteomes" id="UP000002899">
    <property type="component" value="Chromosome III"/>
</dbReference>
<dbReference type="VEuPathDB" id="PiroplasmaDB:BMR1_03g04275"/>
<dbReference type="OrthoDB" id="260519at2759"/>
<dbReference type="GeneID" id="24425502"/>
<evidence type="ECO:0000256" key="1">
    <source>
        <dbReference type="ARBA" id="ARBA00022617"/>
    </source>
</evidence>
<dbReference type="EMBL" id="LN871598">
    <property type="protein sequence ID" value="CTQ41455.1"/>
    <property type="molecule type" value="Genomic_DNA"/>
</dbReference>
<keyword evidence="1" id="KW-0349">Heme</keyword>
<keyword evidence="7" id="KW-1185">Reference proteome</keyword>
<name>A0A0K3ASM3_BABMR</name>
<keyword evidence="3" id="KW-0408">Iron</keyword>
<proteinExistence type="inferred from homology"/>
<dbReference type="OMA" id="WICIKNI"/>
<evidence type="ECO:0000256" key="4">
    <source>
        <dbReference type="ARBA" id="ARBA00038168"/>
    </source>
</evidence>
<evidence type="ECO:0000256" key="2">
    <source>
        <dbReference type="ARBA" id="ARBA00022723"/>
    </source>
</evidence>
<reference evidence="6 7" key="3">
    <citation type="journal article" date="2016" name="Sci. Rep.">
        <title>Genome-wide diversity and gene expression profiling of Babesia microti isolates identify polymorphic genes that mediate host-pathogen interactions.</title>
        <authorList>
            <person name="Silva J.C."/>
            <person name="Cornillot E."/>
            <person name="McCracken C."/>
            <person name="Usmani-Brown S."/>
            <person name="Dwivedi A."/>
            <person name="Ifeonu O.O."/>
            <person name="Crabtree J."/>
            <person name="Gotia H.T."/>
            <person name="Virji A.Z."/>
            <person name="Reynes C."/>
            <person name="Colinge J."/>
            <person name="Kumar V."/>
            <person name="Lawres L."/>
            <person name="Pazzi J.E."/>
            <person name="Pablo J.V."/>
            <person name="Hung C."/>
            <person name="Brancato J."/>
            <person name="Kumari P."/>
            <person name="Orvis J."/>
            <person name="Tretina K."/>
            <person name="Chibucos M."/>
            <person name="Ott S."/>
            <person name="Sadzewicz L."/>
            <person name="Sengamalay N."/>
            <person name="Shetty A.C."/>
            <person name="Su Q."/>
            <person name="Tallon L."/>
            <person name="Fraser C.M."/>
            <person name="Frutos R."/>
            <person name="Molina D.M."/>
            <person name="Krause P.J."/>
            <person name="Ben Mamoun C."/>
        </authorList>
    </citation>
    <scope>NUCLEOTIDE SEQUENCE [LARGE SCALE GENOMIC DNA]</scope>
    <source>
        <strain evidence="6 7">RI</strain>
    </source>
</reference>
<evidence type="ECO:0000313" key="6">
    <source>
        <dbReference type="EMBL" id="CTQ41455.1"/>
    </source>
</evidence>
<dbReference type="PANTHER" id="PTHR19359">
    <property type="entry name" value="CYTOCHROME B5"/>
    <property type="match status" value="1"/>
</dbReference>
<gene>
    <name evidence="6" type="ORF">BMR1_03g04275</name>
</gene>
<reference evidence="6 7" key="2">
    <citation type="journal article" date="2013" name="PLoS ONE">
        <title>Whole genome mapping and re-organization of the nuclear and mitochondrial genomes of Babesia microti isolates.</title>
        <authorList>
            <person name="Cornillot E."/>
            <person name="Dassouli A."/>
            <person name="Garg A."/>
            <person name="Pachikara N."/>
            <person name="Randazzo S."/>
            <person name="Depoix D."/>
            <person name="Carcy B."/>
            <person name="Delbecq S."/>
            <person name="Frutos R."/>
            <person name="Silva J.C."/>
            <person name="Sutton R."/>
            <person name="Krause P.J."/>
            <person name="Mamoun C.B."/>
        </authorList>
    </citation>
    <scope>NUCLEOTIDE SEQUENCE [LARGE SCALE GENOMIC DNA]</scope>
    <source>
        <strain evidence="6 7">RI</strain>
    </source>
</reference>
<dbReference type="AlphaFoldDB" id="A0A0K3ASM3"/>
<dbReference type="PANTHER" id="PTHR19359:SF14">
    <property type="entry name" value="CYTOCHROME B5 A"/>
    <property type="match status" value="1"/>
</dbReference>
<dbReference type="Gene3D" id="3.10.120.10">
    <property type="entry name" value="Cytochrome b5-like heme/steroid binding domain"/>
    <property type="match status" value="1"/>
</dbReference>
<comment type="similarity">
    <text evidence="4">Belongs to the cytochrome b5 family.</text>
</comment>
<accession>A0A0K3ASM3</accession>
<sequence length="92" mass="10230">MDKHDIGHLKIITADELEANDGTDGNRLWICIKNIVYDVTDFHEHPGGMEEFINVGGKDATENFEEVGHSATAVDLMSEYVVGRLAIENDKN</sequence>
<dbReference type="GO" id="GO:0016020">
    <property type="term" value="C:membrane"/>
    <property type="evidence" value="ECO:0007669"/>
    <property type="project" value="TreeGrafter"/>
</dbReference>
<dbReference type="InterPro" id="IPR050668">
    <property type="entry name" value="Cytochrome_b5"/>
</dbReference>
<dbReference type="SUPFAM" id="SSF55856">
    <property type="entry name" value="Cytochrome b5-like heme/steroid binding domain"/>
    <property type="match status" value="1"/>
</dbReference>
<reference evidence="6 7" key="1">
    <citation type="journal article" date="2012" name="Nucleic Acids Res.">
        <title>Sequencing of the smallest Apicomplexan genome from the human pathogen Babesia microti.</title>
        <authorList>
            <person name="Cornillot E."/>
            <person name="Hadj-Kaddour K."/>
            <person name="Dassouli A."/>
            <person name="Noel B."/>
            <person name="Ranwez V."/>
            <person name="Vacherie B."/>
            <person name="Augagneur Y."/>
            <person name="Bres V."/>
            <person name="Duclos A."/>
            <person name="Randazzo S."/>
            <person name="Carcy B."/>
            <person name="Debierre-Grockiego F."/>
            <person name="Delbecq S."/>
            <person name="Moubri-Menage K."/>
            <person name="Shams-Eldin H."/>
            <person name="Usmani-Brown S."/>
            <person name="Bringaud F."/>
            <person name="Wincker P."/>
            <person name="Vivares C.P."/>
            <person name="Schwarz R.T."/>
            <person name="Schetters T.P."/>
            <person name="Krause P.J."/>
            <person name="Gorenflot A."/>
            <person name="Berry V."/>
            <person name="Barbe V."/>
            <person name="Ben Mamoun C."/>
        </authorList>
    </citation>
    <scope>NUCLEOTIDE SEQUENCE [LARGE SCALE GENOMIC DNA]</scope>
    <source>
        <strain evidence="6 7">RI</strain>
    </source>
</reference>
<keyword evidence="2" id="KW-0479">Metal-binding</keyword>
<feature type="domain" description="Cytochrome b5 heme-binding" evidence="5">
    <location>
        <begin position="9"/>
        <end position="86"/>
    </location>
</feature>